<keyword evidence="5" id="KW-0472">Membrane</keyword>
<evidence type="ECO:0000256" key="2">
    <source>
        <dbReference type="ARBA" id="ARBA00022723"/>
    </source>
</evidence>
<dbReference type="InterPro" id="IPR014756">
    <property type="entry name" value="Ig_E-set"/>
</dbReference>
<evidence type="ECO:0000313" key="9">
    <source>
        <dbReference type="Proteomes" id="UP000593802"/>
    </source>
</evidence>
<dbReference type="GO" id="GO:0030313">
    <property type="term" value="C:cell envelope"/>
    <property type="evidence" value="ECO:0007669"/>
    <property type="project" value="UniProtKB-SubCell"/>
</dbReference>
<dbReference type="Proteomes" id="UP000593802">
    <property type="component" value="Chromosome"/>
</dbReference>
<feature type="signal peptide" evidence="6">
    <location>
        <begin position="1"/>
        <end position="24"/>
    </location>
</feature>
<dbReference type="PANTHER" id="PTHR34820:SF4">
    <property type="entry name" value="INNER MEMBRANE PROTEIN YEBZ"/>
    <property type="match status" value="1"/>
</dbReference>
<keyword evidence="9" id="KW-1185">Reference proteome</keyword>
<dbReference type="InterPro" id="IPR032694">
    <property type="entry name" value="CopC/D"/>
</dbReference>
<reference evidence="8 9" key="1">
    <citation type="submission" date="2020-08" db="EMBL/GenBank/DDBJ databases">
        <title>Complete Genome Sequence of Effusibacillus dendaii Strain skT53, Isolated from Farmland soil.</title>
        <authorList>
            <person name="Konishi T."/>
            <person name="Kawasaki H."/>
        </authorList>
    </citation>
    <scope>NUCLEOTIDE SEQUENCE [LARGE SCALE GENOMIC DNA]</scope>
    <source>
        <strain evidence="9">skT53</strain>
    </source>
</reference>
<evidence type="ECO:0000259" key="7">
    <source>
        <dbReference type="Pfam" id="PF04234"/>
    </source>
</evidence>
<evidence type="ECO:0000256" key="6">
    <source>
        <dbReference type="SAM" id="SignalP"/>
    </source>
</evidence>
<feature type="transmembrane region" description="Helical" evidence="5">
    <location>
        <begin position="96"/>
        <end position="116"/>
    </location>
</feature>
<keyword evidence="5" id="KW-1133">Transmembrane helix</keyword>
<dbReference type="KEGG" id="eff:skT53_31780"/>
<feature type="chain" id="PRO_5032443056" description="CopC domain-containing protein" evidence="6">
    <location>
        <begin position="25"/>
        <end position="309"/>
    </location>
</feature>
<sequence>MKRFSLWLISLGLLLCLFPSSAFAHANLITSSPESGEIVQQSPQKIIMDFSEPLELETVGLYLQDRTGKKIPVTELKLTPGNARELYAKLPPLAEGTYVLVAGILAVGFIVSGITYSTDLPNSFLGSVFGEGKWYLLKQAPLVAMLAVQLILLLLLAIPGMVESWYPILWGLLVCANELGGHAWGIEPLWLALASRALHLAALSLWLGALTYLGLTMIWKTIDGQNLDRQTFRPFFVQTAALSAIFTIGSGLFMMFLQTDWTTLTAALSSWTFLLVLKIVLVLAMLLLALRQTLQWRKDAPSLSQTLLG</sequence>
<feature type="transmembrane region" description="Helical" evidence="5">
    <location>
        <begin position="268"/>
        <end position="290"/>
    </location>
</feature>
<dbReference type="GO" id="GO:0006825">
    <property type="term" value="P:copper ion transport"/>
    <property type="evidence" value="ECO:0007669"/>
    <property type="project" value="InterPro"/>
</dbReference>
<feature type="domain" description="CopC" evidence="7">
    <location>
        <begin position="25"/>
        <end position="100"/>
    </location>
</feature>
<name>A0A7I8DD96_9BACL</name>
<dbReference type="Gene3D" id="2.60.40.1220">
    <property type="match status" value="1"/>
</dbReference>
<dbReference type="GO" id="GO:0042597">
    <property type="term" value="C:periplasmic space"/>
    <property type="evidence" value="ECO:0007669"/>
    <property type="project" value="InterPro"/>
</dbReference>
<dbReference type="GO" id="GO:0005886">
    <property type="term" value="C:plasma membrane"/>
    <property type="evidence" value="ECO:0007669"/>
    <property type="project" value="TreeGrafter"/>
</dbReference>
<accession>A0A7I8DD96</accession>
<dbReference type="InterPro" id="IPR007348">
    <property type="entry name" value="CopC_dom"/>
</dbReference>
<dbReference type="PANTHER" id="PTHR34820">
    <property type="entry name" value="INNER MEMBRANE PROTEIN YEBZ"/>
    <property type="match status" value="1"/>
</dbReference>
<dbReference type="AlphaFoldDB" id="A0A7I8DD96"/>
<dbReference type="GO" id="GO:0005507">
    <property type="term" value="F:copper ion binding"/>
    <property type="evidence" value="ECO:0007669"/>
    <property type="project" value="InterPro"/>
</dbReference>
<keyword evidence="4" id="KW-0186">Copper</keyword>
<comment type="subcellular location">
    <subcellularLocation>
        <location evidence="1">Cell envelope</location>
    </subcellularLocation>
</comment>
<organism evidence="8 9">
    <name type="scientific">Effusibacillus dendaii</name>
    <dbReference type="NCBI Taxonomy" id="2743772"/>
    <lineage>
        <taxon>Bacteria</taxon>
        <taxon>Bacillati</taxon>
        <taxon>Bacillota</taxon>
        <taxon>Bacilli</taxon>
        <taxon>Bacillales</taxon>
        <taxon>Alicyclobacillaceae</taxon>
        <taxon>Effusibacillus</taxon>
    </lineage>
</organism>
<dbReference type="GO" id="GO:0046688">
    <property type="term" value="P:response to copper ion"/>
    <property type="evidence" value="ECO:0007669"/>
    <property type="project" value="InterPro"/>
</dbReference>
<keyword evidence="5" id="KW-0812">Transmembrane</keyword>
<feature type="transmembrane region" description="Helical" evidence="5">
    <location>
        <begin position="197"/>
        <end position="215"/>
    </location>
</feature>
<evidence type="ECO:0000256" key="5">
    <source>
        <dbReference type="SAM" id="Phobius"/>
    </source>
</evidence>
<dbReference type="EMBL" id="AP023366">
    <property type="protein sequence ID" value="BCJ88193.1"/>
    <property type="molecule type" value="Genomic_DNA"/>
</dbReference>
<feature type="transmembrane region" description="Helical" evidence="5">
    <location>
        <begin position="235"/>
        <end position="256"/>
    </location>
</feature>
<keyword evidence="3 6" id="KW-0732">Signal</keyword>
<dbReference type="SUPFAM" id="SSF81296">
    <property type="entry name" value="E set domains"/>
    <property type="match status" value="1"/>
</dbReference>
<protein>
    <recommendedName>
        <fullName evidence="7">CopC domain-containing protein</fullName>
    </recommendedName>
</protein>
<keyword evidence="2" id="KW-0479">Metal-binding</keyword>
<evidence type="ECO:0000256" key="3">
    <source>
        <dbReference type="ARBA" id="ARBA00022729"/>
    </source>
</evidence>
<evidence type="ECO:0000313" key="8">
    <source>
        <dbReference type="EMBL" id="BCJ88193.1"/>
    </source>
</evidence>
<dbReference type="RefSeq" id="WP_200758841.1">
    <property type="nucleotide sequence ID" value="NZ_AP023366.1"/>
</dbReference>
<dbReference type="InterPro" id="IPR014755">
    <property type="entry name" value="Cu-Rt/internalin_Ig-like"/>
</dbReference>
<evidence type="ECO:0000256" key="4">
    <source>
        <dbReference type="ARBA" id="ARBA00023008"/>
    </source>
</evidence>
<evidence type="ECO:0000256" key="1">
    <source>
        <dbReference type="ARBA" id="ARBA00004196"/>
    </source>
</evidence>
<gene>
    <name evidence="8" type="ORF">skT53_31780</name>
</gene>
<dbReference type="Pfam" id="PF04234">
    <property type="entry name" value="CopC"/>
    <property type="match status" value="1"/>
</dbReference>
<proteinExistence type="predicted"/>
<feature type="transmembrane region" description="Helical" evidence="5">
    <location>
        <begin position="142"/>
        <end position="162"/>
    </location>
</feature>